<dbReference type="Pfam" id="PF17765">
    <property type="entry name" value="MLTR_LBD"/>
    <property type="match status" value="1"/>
</dbReference>
<organism evidence="3 4">
    <name type="scientific">Frankia alni (strain DSM 45986 / CECT 9034 / ACN14a)</name>
    <dbReference type="NCBI Taxonomy" id="326424"/>
    <lineage>
        <taxon>Bacteria</taxon>
        <taxon>Bacillati</taxon>
        <taxon>Actinomycetota</taxon>
        <taxon>Actinomycetes</taxon>
        <taxon>Frankiales</taxon>
        <taxon>Frankiaceae</taxon>
        <taxon>Frankia</taxon>
    </lineage>
</organism>
<dbReference type="KEGG" id="fal:FRAAL2385"/>
<dbReference type="Proteomes" id="UP000000657">
    <property type="component" value="Chromosome"/>
</dbReference>
<dbReference type="SUPFAM" id="SSF47413">
    <property type="entry name" value="lambda repressor-like DNA-binding domains"/>
    <property type="match status" value="1"/>
</dbReference>
<dbReference type="InterPro" id="IPR001387">
    <property type="entry name" value="Cro/C1-type_HTH"/>
</dbReference>
<feature type="region of interest" description="Disordered" evidence="1">
    <location>
        <begin position="291"/>
        <end position="329"/>
    </location>
</feature>
<evidence type="ECO:0000313" key="3">
    <source>
        <dbReference type="EMBL" id="CAJ61034.1"/>
    </source>
</evidence>
<evidence type="ECO:0000256" key="1">
    <source>
        <dbReference type="SAM" id="MobiDB-lite"/>
    </source>
</evidence>
<sequence length="329" mass="36317">MVHRDRAGNTGRMTELGDFLRSRRAQLTPEDVGLSRYGERRRVPGLRREEIAQLAGVSVTYYTRLEQGQSRNASDAVLDALARVLRLTDEETAYLHGLTRPAAARRASRPEHVRPSIRLLLDELRNSPALVIGRRNDVLAWNRLGHALLCSHLPADAPQRCHGRPNLAREFVLEAHARDLFVDWRRKVDDVVAYLRLSSGMHPDDTKLNALIGELCVKSELFATLWARHPVRDCTNTVREFRHPLVGRLTLFEEVMRLPDAGQRIVVMTAEPGSASAENLQLLASLDLTAAAPGPQRLPADPAPGGGPGTGGSAPRGGRREPVAARPAR</sequence>
<dbReference type="GO" id="GO:0003677">
    <property type="term" value="F:DNA binding"/>
    <property type="evidence" value="ECO:0007669"/>
    <property type="project" value="InterPro"/>
</dbReference>
<dbReference type="Gene3D" id="3.30.450.180">
    <property type="match status" value="1"/>
</dbReference>
<dbReference type="AlphaFoldDB" id="Q0RN58"/>
<evidence type="ECO:0000313" key="4">
    <source>
        <dbReference type="Proteomes" id="UP000000657"/>
    </source>
</evidence>
<proteinExistence type="predicted"/>
<dbReference type="PANTHER" id="PTHR35010:SF2">
    <property type="entry name" value="BLL4672 PROTEIN"/>
    <property type="match status" value="1"/>
</dbReference>
<protein>
    <submittedName>
        <fullName evidence="3">Transcriptional regulator</fullName>
    </submittedName>
</protein>
<dbReference type="InterPro" id="IPR041413">
    <property type="entry name" value="MLTR_LBD"/>
</dbReference>
<dbReference type="Gene3D" id="1.10.260.40">
    <property type="entry name" value="lambda repressor-like DNA-binding domains"/>
    <property type="match status" value="1"/>
</dbReference>
<feature type="compositionally biased region" description="Gly residues" evidence="1">
    <location>
        <begin position="304"/>
        <end position="315"/>
    </location>
</feature>
<dbReference type="HOGENOM" id="CLU_057862_1_0_11"/>
<dbReference type="InterPro" id="IPR010982">
    <property type="entry name" value="Lambda_DNA-bd_dom_sf"/>
</dbReference>
<dbReference type="PROSITE" id="PS50943">
    <property type="entry name" value="HTH_CROC1"/>
    <property type="match status" value="1"/>
</dbReference>
<dbReference type="CDD" id="cd00093">
    <property type="entry name" value="HTH_XRE"/>
    <property type="match status" value="1"/>
</dbReference>
<feature type="domain" description="HTH cro/C1-type" evidence="2">
    <location>
        <begin position="45"/>
        <end position="95"/>
    </location>
</feature>
<evidence type="ECO:0000259" key="2">
    <source>
        <dbReference type="PROSITE" id="PS50943"/>
    </source>
</evidence>
<dbReference type="PANTHER" id="PTHR35010">
    <property type="entry name" value="BLL4672 PROTEIN-RELATED"/>
    <property type="match status" value="1"/>
</dbReference>
<dbReference type="EMBL" id="CT573213">
    <property type="protein sequence ID" value="CAJ61034.1"/>
    <property type="molecule type" value="Genomic_DNA"/>
</dbReference>
<dbReference type="Pfam" id="PF13560">
    <property type="entry name" value="HTH_31"/>
    <property type="match status" value="1"/>
</dbReference>
<dbReference type="SMART" id="SM00530">
    <property type="entry name" value="HTH_XRE"/>
    <property type="match status" value="1"/>
</dbReference>
<accession>Q0RN58</accession>
<name>Q0RN58_FRAAA</name>
<keyword evidence="4" id="KW-1185">Reference proteome</keyword>
<gene>
    <name evidence="3" type="ordered locus">FRAAL2385</name>
</gene>
<reference evidence="3 4" key="1">
    <citation type="journal article" date="2007" name="Genome Res.">
        <title>Genome characteristics of facultatively symbiotic Frankia sp. strains reflect host range and host plant biogeography.</title>
        <authorList>
            <person name="Normand P."/>
            <person name="Lapierre P."/>
            <person name="Tisa L.S."/>
            <person name="Gogarten J.P."/>
            <person name="Alloisio N."/>
            <person name="Bagnarol E."/>
            <person name="Bassi C.A."/>
            <person name="Berry A.M."/>
            <person name="Bickhart D.M."/>
            <person name="Choisne N."/>
            <person name="Couloux A."/>
            <person name="Cournoyer B."/>
            <person name="Cruveiller S."/>
            <person name="Daubin V."/>
            <person name="Demange N."/>
            <person name="Francino M.P."/>
            <person name="Goltsman E."/>
            <person name="Huang Y."/>
            <person name="Kopp O.R."/>
            <person name="Labarre L."/>
            <person name="Lapidus A."/>
            <person name="Lavire C."/>
            <person name="Marechal J."/>
            <person name="Martinez M."/>
            <person name="Mastronunzio J.E."/>
            <person name="Mullin B.C."/>
            <person name="Niemann J."/>
            <person name="Pujic P."/>
            <person name="Rawnsley T."/>
            <person name="Rouy Z."/>
            <person name="Schenowitz C."/>
            <person name="Sellstedt A."/>
            <person name="Tavares F."/>
            <person name="Tomkins J.P."/>
            <person name="Vallenet D."/>
            <person name="Valverde C."/>
            <person name="Wall L.G."/>
            <person name="Wang Y."/>
            <person name="Medigue C."/>
            <person name="Benson D.R."/>
        </authorList>
    </citation>
    <scope>NUCLEOTIDE SEQUENCE [LARGE SCALE GENOMIC DNA]</scope>
    <source>
        <strain evidence="4">DSM 45986 / CECT 9034 / ACN14a</strain>
    </source>
</reference>
<dbReference type="eggNOG" id="COG1396">
    <property type="taxonomic scope" value="Bacteria"/>
</dbReference>